<dbReference type="InterPro" id="IPR050638">
    <property type="entry name" value="AA-Vitamin_Transporters"/>
</dbReference>
<organism evidence="7 8">
    <name type="scientific">Thiohalocapsa halophila</name>
    <dbReference type="NCBI Taxonomy" id="69359"/>
    <lineage>
        <taxon>Bacteria</taxon>
        <taxon>Pseudomonadati</taxon>
        <taxon>Pseudomonadota</taxon>
        <taxon>Gammaproteobacteria</taxon>
        <taxon>Chromatiales</taxon>
        <taxon>Chromatiaceae</taxon>
        <taxon>Thiohalocapsa</taxon>
    </lineage>
</organism>
<dbReference type="Pfam" id="PF00892">
    <property type="entry name" value="EamA"/>
    <property type="match status" value="2"/>
</dbReference>
<sequence>MSVSGRGAAVAHRYAWTEWVSLLALTAMWGTSFLFTKVAVTALPVAWVVMARLGIGALVLVALAWLLGRGVPRGGRLWLFFGLIAIVGNLLPFSLITWGQQSIDSGLAGILMAIMPLATLGLAHLFVPGERLTGNRVAGFLTGFAGVVVLIGPQALLAIGGERGPLLPMLAVLAGALCYGTSAILARLRPPSDALTTAAATIGLASVLAVPMGLNGWLGGMAEPPTALPTAAVLGAVLFLGLFSTATAMIVYFRLIRTAGPSFTSQLNYLIPLWAVAVGVVFLGEEPTLAHLFGLVLILAGILWSRRPPRRAPRAGDALTTTRTDP</sequence>
<dbReference type="InterPro" id="IPR037185">
    <property type="entry name" value="EmrE-like"/>
</dbReference>
<feature type="transmembrane region" description="Helical" evidence="5">
    <location>
        <begin position="289"/>
        <end position="305"/>
    </location>
</feature>
<dbReference type="Proteomes" id="UP000748752">
    <property type="component" value="Unassembled WGS sequence"/>
</dbReference>
<feature type="transmembrane region" description="Helical" evidence="5">
    <location>
        <begin position="46"/>
        <end position="66"/>
    </location>
</feature>
<evidence type="ECO:0000256" key="3">
    <source>
        <dbReference type="ARBA" id="ARBA00022989"/>
    </source>
</evidence>
<accession>A0ABS1CDS7</accession>
<reference evidence="7 8" key="1">
    <citation type="journal article" date="2020" name="Microorganisms">
        <title>Osmotic Adaptation and Compatible Solute Biosynthesis of Phototrophic Bacteria as Revealed from Genome Analyses.</title>
        <authorList>
            <person name="Imhoff J.F."/>
            <person name="Rahn T."/>
            <person name="Kunzel S."/>
            <person name="Keller A."/>
            <person name="Neulinger S.C."/>
        </authorList>
    </citation>
    <scope>NUCLEOTIDE SEQUENCE [LARGE SCALE GENOMIC DNA]</scope>
    <source>
        <strain evidence="7 8">DSM 6210</strain>
    </source>
</reference>
<comment type="subcellular location">
    <subcellularLocation>
        <location evidence="1">Membrane</location>
        <topology evidence="1">Multi-pass membrane protein</topology>
    </subcellularLocation>
</comment>
<dbReference type="PANTHER" id="PTHR32322:SF9">
    <property type="entry name" value="AMINO-ACID METABOLITE EFFLUX PUMP-RELATED"/>
    <property type="match status" value="1"/>
</dbReference>
<feature type="transmembrane region" description="Helical" evidence="5">
    <location>
        <begin position="20"/>
        <end position="40"/>
    </location>
</feature>
<feature type="transmembrane region" description="Helical" evidence="5">
    <location>
        <begin position="230"/>
        <end position="255"/>
    </location>
</feature>
<dbReference type="PANTHER" id="PTHR32322">
    <property type="entry name" value="INNER MEMBRANE TRANSPORTER"/>
    <property type="match status" value="1"/>
</dbReference>
<feature type="transmembrane region" description="Helical" evidence="5">
    <location>
        <begin position="78"/>
        <end position="99"/>
    </location>
</feature>
<evidence type="ECO:0000256" key="1">
    <source>
        <dbReference type="ARBA" id="ARBA00004141"/>
    </source>
</evidence>
<keyword evidence="8" id="KW-1185">Reference proteome</keyword>
<evidence type="ECO:0000256" key="2">
    <source>
        <dbReference type="ARBA" id="ARBA00022692"/>
    </source>
</evidence>
<dbReference type="SUPFAM" id="SSF103481">
    <property type="entry name" value="Multidrug resistance efflux transporter EmrE"/>
    <property type="match status" value="2"/>
</dbReference>
<keyword evidence="4 5" id="KW-0472">Membrane</keyword>
<proteinExistence type="predicted"/>
<feature type="transmembrane region" description="Helical" evidence="5">
    <location>
        <begin position="198"/>
        <end position="218"/>
    </location>
</feature>
<comment type="caution">
    <text evidence="7">The sequence shown here is derived from an EMBL/GenBank/DDBJ whole genome shotgun (WGS) entry which is preliminary data.</text>
</comment>
<keyword evidence="3 5" id="KW-1133">Transmembrane helix</keyword>
<protein>
    <submittedName>
        <fullName evidence="7">EamA family transporter</fullName>
    </submittedName>
</protein>
<evidence type="ECO:0000256" key="5">
    <source>
        <dbReference type="SAM" id="Phobius"/>
    </source>
</evidence>
<feature type="domain" description="EamA" evidence="6">
    <location>
        <begin position="22"/>
        <end position="151"/>
    </location>
</feature>
<name>A0ABS1CDS7_9GAMM</name>
<feature type="transmembrane region" description="Helical" evidence="5">
    <location>
        <begin position="267"/>
        <end position="283"/>
    </location>
</feature>
<feature type="transmembrane region" description="Helical" evidence="5">
    <location>
        <begin position="139"/>
        <end position="160"/>
    </location>
</feature>
<dbReference type="RefSeq" id="WP_200234223.1">
    <property type="nucleotide sequence ID" value="NZ_NRRV01000006.1"/>
</dbReference>
<evidence type="ECO:0000313" key="7">
    <source>
        <dbReference type="EMBL" id="MBK1629878.1"/>
    </source>
</evidence>
<feature type="domain" description="EamA" evidence="6">
    <location>
        <begin position="169"/>
        <end position="304"/>
    </location>
</feature>
<evidence type="ECO:0000313" key="8">
    <source>
        <dbReference type="Proteomes" id="UP000748752"/>
    </source>
</evidence>
<feature type="transmembrane region" description="Helical" evidence="5">
    <location>
        <begin position="166"/>
        <end position="186"/>
    </location>
</feature>
<feature type="transmembrane region" description="Helical" evidence="5">
    <location>
        <begin position="105"/>
        <end position="127"/>
    </location>
</feature>
<evidence type="ECO:0000256" key="4">
    <source>
        <dbReference type="ARBA" id="ARBA00023136"/>
    </source>
</evidence>
<evidence type="ECO:0000259" key="6">
    <source>
        <dbReference type="Pfam" id="PF00892"/>
    </source>
</evidence>
<dbReference type="EMBL" id="NRRV01000006">
    <property type="protein sequence ID" value="MBK1629878.1"/>
    <property type="molecule type" value="Genomic_DNA"/>
</dbReference>
<keyword evidence="2 5" id="KW-0812">Transmembrane</keyword>
<dbReference type="InterPro" id="IPR000620">
    <property type="entry name" value="EamA_dom"/>
</dbReference>
<gene>
    <name evidence="7" type="ORF">CKO31_03800</name>
</gene>